<evidence type="ECO:0000256" key="1">
    <source>
        <dbReference type="SAM" id="MobiDB-lite"/>
    </source>
</evidence>
<evidence type="ECO:0000313" key="3">
    <source>
        <dbReference type="EMBL" id="CAI9918487.1"/>
    </source>
</evidence>
<dbReference type="EMBL" id="CAXDID020000271">
    <property type="protein sequence ID" value="CAL6068192.1"/>
    <property type="molecule type" value="Genomic_DNA"/>
</dbReference>
<dbReference type="EMBL" id="CAXDID020000032">
    <property type="protein sequence ID" value="CAL5994920.1"/>
    <property type="molecule type" value="Genomic_DNA"/>
</dbReference>
<evidence type="ECO:0000313" key="5">
    <source>
        <dbReference type="EMBL" id="CAL5994920.1"/>
    </source>
</evidence>
<keyword evidence="7" id="KW-1185">Reference proteome</keyword>
<evidence type="ECO:0000313" key="7">
    <source>
        <dbReference type="Proteomes" id="UP001642409"/>
    </source>
</evidence>
<keyword evidence="3" id="KW-0238">DNA-binding</keyword>
<dbReference type="AlphaFoldDB" id="A0AA86NES2"/>
<dbReference type="GO" id="GO:0003677">
    <property type="term" value="F:DNA binding"/>
    <property type="evidence" value="ECO:0007669"/>
    <property type="project" value="UniProtKB-KW"/>
</dbReference>
<feature type="region of interest" description="Disordered" evidence="1">
    <location>
        <begin position="59"/>
        <end position="93"/>
    </location>
</feature>
<name>A0AA86NES2_9EUKA</name>
<organism evidence="3">
    <name type="scientific">Hexamita inflata</name>
    <dbReference type="NCBI Taxonomy" id="28002"/>
    <lineage>
        <taxon>Eukaryota</taxon>
        <taxon>Metamonada</taxon>
        <taxon>Diplomonadida</taxon>
        <taxon>Hexamitidae</taxon>
        <taxon>Hexamitinae</taxon>
        <taxon>Hexamita</taxon>
    </lineage>
</organism>
<proteinExistence type="predicted"/>
<dbReference type="EMBL" id="CAXDID020000032">
    <property type="protein sequence ID" value="CAL5994914.1"/>
    <property type="molecule type" value="Genomic_DNA"/>
</dbReference>
<accession>A0AA86NES2</accession>
<protein>
    <submittedName>
        <fullName evidence="3">Homeobox-like domain superfamily</fullName>
    </submittedName>
    <submittedName>
        <fullName evidence="4">Homeobox-like_domain superfamily</fullName>
    </submittedName>
</protein>
<keyword evidence="3" id="KW-0371">Homeobox</keyword>
<dbReference type="Proteomes" id="UP001642409">
    <property type="component" value="Unassembled WGS sequence"/>
</dbReference>
<dbReference type="SUPFAM" id="SSF46689">
    <property type="entry name" value="Homeodomain-like"/>
    <property type="match status" value="1"/>
</dbReference>
<dbReference type="Pfam" id="PF00249">
    <property type="entry name" value="Myb_DNA-binding"/>
    <property type="match status" value="1"/>
</dbReference>
<reference evidence="4 7" key="2">
    <citation type="submission" date="2024-07" db="EMBL/GenBank/DDBJ databases">
        <authorList>
            <person name="Akdeniz Z."/>
        </authorList>
    </citation>
    <scope>NUCLEOTIDE SEQUENCE [LARGE SCALE GENOMIC DNA]</scope>
</reference>
<sequence>MAEHHVNKRWTLEERETFFKYLPQYGNDFYSYTVHMERTHSQIKSFYHNWLKTLSVQERERIPKHERGGSHKRYRAITSPQDTPQPEEKPKQDFCTGLVVNNLKSVE</sequence>
<dbReference type="InterPro" id="IPR009057">
    <property type="entry name" value="Homeodomain-like_sf"/>
</dbReference>
<evidence type="ECO:0000313" key="6">
    <source>
        <dbReference type="EMBL" id="CAL6068192.1"/>
    </source>
</evidence>
<evidence type="ECO:0000313" key="4">
    <source>
        <dbReference type="EMBL" id="CAL5994914.1"/>
    </source>
</evidence>
<feature type="domain" description="Myb-like" evidence="2">
    <location>
        <begin position="8"/>
        <end position="51"/>
    </location>
</feature>
<comment type="caution">
    <text evidence="3">The sequence shown here is derived from an EMBL/GenBank/DDBJ whole genome shotgun (WGS) entry which is preliminary data.</text>
</comment>
<gene>
    <name evidence="4" type="ORF">HINF_LOCUS13779</name>
    <name evidence="5" type="ORF">HINF_LOCUS13782</name>
    <name evidence="6" type="ORF">HINF_LOCUS53384</name>
    <name evidence="3" type="ORF">HINF_LOCUS6132</name>
</gene>
<dbReference type="Gene3D" id="1.10.10.60">
    <property type="entry name" value="Homeodomain-like"/>
    <property type="match status" value="1"/>
</dbReference>
<dbReference type="InterPro" id="IPR001005">
    <property type="entry name" value="SANT/Myb"/>
</dbReference>
<evidence type="ECO:0000259" key="2">
    <source>
        <dbReference type="Pfam" id="PF00249"/>
    </source>
</evidence>
<feature type="compositionally biased region" description="Basic and acidic residues" evidence="1">
    <location>
        <begin position="59"/>
        <end position="69"/>
    </location>
</feature>
<dbReference type="EMBL" id="CATOUU010000158">
    <property type="protein sequence ID" value="CAI9918487.1"/>
    <property type="molecule type" value="Genomic_DNA"/>
</dbReference>
<reference evidence="3" key="1">
    <citation type="submission" date="2023-06" db="EMBL/GenBank/DDBJ databases">
        <authorList>
            <person name="Kurt Z."/>
        </authorList>
    </citation>
    <scope>NUCLEOTIDE SEQUENCE</scope>
</reference>